<dbReference type="GO" id="GO:0035361">
    <property type="term" value="C:Cul8-RING ubiquitin ligase complex"/>
    <property type="evidence" value="ECO:0007669"/>
    <property type="project" value="TreeGrafter"/>
</dbReference>
<reference evidence="2" key="1">
    <citation type="journal article" date="2020" name="Stud. Mycol.">
        <title>101 Dothideomycetes genomes: a test case for predicting lifestyles and emergence of pathogens.</title>
        <authorList>
            <person name="Haridas S."/>
            <person name="Albert R."/>
            <person name="Binder M."/>
            <person name="Bloem J."/>
            <person name="Labutti K."/>
            <person name="Salamov A."/>
            <person name="Andreopoulos B."/>
            <person name="Baker S."/>
            <person name="Barry K."/>
            <person name="Bills G."/>
            <person name="Bluhm B."/>
            <person name="Cannon C."/>
            <person name="Castanera R."/>
            <person name="Culley D."/>
            <person name="Daum C."/>
            <person name="Ezra D."/>
            <person name="Gonzalez J."/>
            <person name="Henrissat B."/>
            <person name="Kuo A."/>
            <person name="Liang C."/>
            <person name="Lipzen A."/>
            <person name="Lutzoni F."/>
            <person name="Magnuson J."/>
            <person name="Mondo S."/>
            <person name="Nolan M."/>
            <person name="Ohm R."/>
            <person name="Pangilinan J."/>
            <person name="Park H.-J."/>
            <person name="Ramirez L."/>
            <person name="Alfaro M."/>
            <person name="Sun H."/>
            <person name="Tritt A."/>
            <person name="Yoshinaga Y."/>
            <person name="Zwiers L.-H."/>
            <person name="Turgeon B."/>
            <person name="Goodwin S."/>
            <person name="Spatafora J."/>
            <person name="Crous P."/>
            <person name="Grigoriev I."/>
        </authorList>
    </citation>
    <scope>NUCLEOTIDE SEQUENCE</scope>
    <source>
        <strain evidence="2">CBS 101060</strain>
    </source>
</reference>
<evidence type="ECO:0000256" key="1">
    <source>
        <dbReference type="SAM" id="MobiDB-lite"/>
    </source>
</evidence>
<dbReference type="EMBL" id="MU006116">
    <property type="protein sequence ID" value="KAF2834602.1"/>
    <property type="molecule type" value="Genomic_DNA"/>
</dbReference>
<feature type="compositionally biased region" description="Low complexity" evidence="1">
    <location>
        <begin position="444"/>
        <end position="455"/>
    </location>
</feature>
<proteinExistence type="predicted"/>
<feature type="compositionally biased region" description="Acidic residues" evidence="1">
    <location>
        <begin position="12"/>
        <end position="21"/>
    </location>
</feature>
<feature type="compositionally biased region" description="Low complexity" evidence="1">
    <location>
        <begin position="755"/>
        <end position="764"/>
    </location>
</feature>
<dbReference type="PANTHER" id="PTHR28122">
    <property type="entry name" value="E3 UBIQUITIN-PROTEIN LIGASE SUBSTRATE RECEPTOR MMS22"/>
    <property type="match status" value="1"/>
</dbReference>
<accession>A0A9P4S1E2</accession>
<feature type="region of interest" description="Disordered" evidence="1">
    <location>
        <begin position="390"/>
        <end position="457"/>
    </location>
</feature>
<feature type="compositionally biased region" description="Polar residues" evidence="1">
    <location>
        <begin position="341"/>
        <end position="351"/>
    </location>
</feature>
<dbReference type="Pfam" id="PF09462">
    <property type="entry name" value="Mus7"/>
    <property type="match status" value="1"/>
</dbReference>
<sequence>MKSWRQTGFVQDSDEDEELNSDDSQSRERVNNNQQYPLQISGISLSGISLSGINDQAIEPQVNHEDLEEITLVPAVCSQVNVVNRTGIDIEDDTNTDDGQQDLPAQASDRRLSISTVLELSDSSAENQSHHISPAPSSPLTEFSSSPVSDRTNTITQSQENPISHTHRTGNTLVRVDISPRCIARTVDIDGVPANIAQRTAGRTFRQRKAIQLHPYMLENELYKRTLKTRGIRPVNLGFPPGESQPGAVQDDIQYQEMAEDDIHTDTQPITSSNTSSILQLHDCHGLRSSSAHLEPVRGSGEDDEFPDLATLIERNAIGHVQNGPKRRKTAHVSLSDRQDASNTLVFPGSSSSLTDNACPHNVFDVPSFPPISSQTSAPQSPQRPAKRLYIPEGISPDHLRTPLQSSRTERVRHIVISEENEESVSSRANLNPQISHTNIIDVSSSSDSEGSQSSGTLRYAEKKIKGVLPASWLTLDRQAQTSREAISRASRRHTSPSHVTSTDQRGVARRVLTRVVSSRNEFEAAQIVDTKGLLLEDSGSSNEPEHTTKAMVTGPVGNKQLVNVFNDESYRSDGLEVEEDNWVEPMFPSTSRTRTIASEPRKRQLKLTSSFRASGKGVSTTQTKAHISTHIVENPSKRDREHAVSNKRKVRVRPPRLSILDVKPSDLSVNGTIPDFIRVAVRSARRRPDEARHSPTQKHIRLLTYEDTEDANIALHSWRAGKIAPRTAPARREHAQPSRKPLADVTIQCQQLLPRPHQQPSSRSRSHGLQQRKDDGLTLLSVSRPKHGKLKPYGKAVPDLEEVTFGPQLSTKKHGTSLRPNELSSSRTAQLEAPEALYDARNRKTAFRKSLALAEKSLVDFPRDRANLSNHQLARFLAHEETIDTSLEVSHIPDKERTEVDIHGQDISRNIVRKARKSQARHIPADSWDFLQMDEPLPVTNSSVSVSAQPSATSILCGFAPFGSRYSMDFNVRPLQRGTYFHQGTFIGSGEFRLSLTFTERDFDVTCRHEHINIDGHVTQLDCWNNAIATQLSILASTLKSALRENDSVLRGEDNISRASSAMRSIIRYISKNLSFSEAVDWDPFVTKMLEIMQDVKMELVTQVETSTAFDVTGLLRLLRLLALQLVVISQVEKVSTHGSVAPESAQAIRAIKKEAALILVKHLLRKGMDPIRTFLEENNNLSVREAGIQDKNPAVECIVILFHIFPQLPTPSGYTFWDLVAEELLPCVKTEFNVQILDRVWFDIFSLLPLLEFDSQGLLKLGQRYQISSENWIVIKTMLTHVFFSYAETLRSSNTTVNSYVRAVMGRCHHLIQHWGWRRCEPILNVIFDFYARKGLNNLSNEEVRGSAAFLERLEYRLSLDIQPEDKSFQIFLKLLATGLINMQDIYPDEKIHRIAWRFMPLNGRIYHKEENLAQEDLDALRNHHDLLTTIYWSSPSSLRPRLDVIRDLVSHDQSHREACHLNVRAWSNLVRYQISTDEPLDRLGPFAAWHKDIIERTIAQFRLARTEAEAFYPSSHVRGTQLPAPEIIESTIDSNQRQVLATLSEAVTGMKSAIQATNKFEHASMLLKESNHFEVLKLFDAKSPHVNTIVMQCMEVAKEYFNLVCNHWQQITNFQQESEESQDYGEWPEFDDIMGLSCELSPRSQSIAFVHDAVAILMFSAFGAEGFSNNGFLSLLVNLWARAAQYHLKSREREWSDYFDHYSPISWYQLRYREQTPKYAPYFMTSLIEFDGEIFHKHSFCFISSWLLSLVERDCMLKFQHRFTSALLNIDSRNQLLAKLPFSPSRKGVFQITLEEFRIKRTSVISCVLANMQESYEETVRRNMEEGAELQRDYAEILKQLMATMKSHYLYNELHEELMVKDAYVNFIQCVVEYLQQYTTDICPVDRFFTDSSAFPLPATDPTYVVGQLKGYSTKLTDAKTTKKLVAFFQAVSERAATDNQQSYLAGQLHSAFLGQFEDGKRILLRQVFLQDIFPAYIQAAFLTSTGWIIAIPVFQTIRLGFDDMLSQFSSTDSQSEEIVESILDDTLQIFQQTVGSWVDHRRIPEQKHVFHILSHVFDIVTAAMPVVDYIYRRIGRCTIAADCVHFFKDLSIFVGSSLLGVDAIPPMNMHDQSLVPSFSEIREFVSKGLNQSIQSYWTLDGNTYFVTRGGMRKQVEIVLGELEEEKERVISSIEAFHSVLGRMEGLEGKNGPDKEVLPSLRSIFI</sequence>
<gene>
    <name evidence="2" type="ORF">M501DRAFT_1000051</name>
</gene>
<feature type="compositionally biased region" description="Polar residues" evidence="1">
    <location>
        <begin position="819"/>
        <end position="830"/>
    </location>
</feature>
<feature type="compositionally biased region" description="Polar residues" evidence="1">
    <location>
        <begin position="138"/>
        <end position="166"/>
    </location>
</feature>
<evidence type="ECO:0008006" key="4">
    <source>
        <dbReference type="Google" id="ProtNLM"/>
    </source>
</evidence>
<feature type="region of interest" description="Disordered" evidence="1">
    <location>
        <begin position="809"/>
        <end position="831"/>
    </location>
</feature>
<feature type="region of interest" description="Disordered" evidence="1">
    <location>
        <begin position="484"/>
        <end position="507"/>
    </location>
</feature>
<dbReference type="OrthoDB" id="2386201at2759"/>
<keyword evidence="3" id="KW-1185">Reference proteome</keyword>
<feature type="region of interest" description="Disordered" evidence="1">
    <location>
        <begin position="322"/>
        <end position="351"/>
    </location>
</feature>
<feature type="compositionally biased region" description="Basic and acidic residues" evidence="1">
    <location>
        <begin position="408"/>
        <end position="417"/>
    </location>
</feature>
<comment type="caution">
    <text evidence="2">The sequence shown here is derived from an EMBL/GenBank/DDBJ whole genome shotgun (WGS) entry which is preliminary data.</text>
</comment>
<evidence type="ECO:0000313" key="3">
    <source>
        <dbReference type="Proteomes" id="UP000799429"/>
    </source>
</evidence>
<feature type="region of interest" description="Disordered" evidence="1">
    <location>
        <begin position="754"/>
        <end position="794"/>
    </location>
</feature>
<feature type="region of interest" description="Disordered" evidence="1">
    <location>
        <begin position="366"/>
        <end position="385"/>
    </location>
</feature>
<feature type="region of interest" description="Disordered" evidence="1">
    <location>
        <begin position="89"/>
        <end position="166"/>
    </location>
</feature>
<feature type="compositionally biased region" description="Acidic residues" evidence="1">
    <location>
        <begin position="89"/>
        <end position="100"/>
    </location>
</feature>
<dbReference type="Proteomes" id="UP000799429">
    <property type="component" value="Unassembled WGS sequence"/>
</dbReference>
<dbReference type="GO" id="GO:0005634">
    <property type="term" value="C:nucleus"/>
    <property type="evidence" value="ECO:0007669"/>
    <property type="project" value="InterPro"/>
</dbReference>
<protein>
    <recommendedName>
        <fullName evidence="4">Mus7/MMS22 family-domain-containing protein</fullName>
    </recommendedName>
</protein>
<feature type="compositionally biased region" description="Polar residues" evidence="1">
    <location>
        <begin position="428"/>
        <end position="443"/>
    </location>
</feature>
<dbReference type="PANTHER" id="PTHR28122:SF1">
    <property type="entry name" value="E3 UBIQUITIN-PROTEIN LIGASE SUBSTRATE RECEPTOR MMS22"/>
    <property type="match status" value="1"/>
</dbReference>
<evidence type="ECO:0000313" key="2">
    <source>
        <dbReference type="EMBL" id="KAF2834602.1"/>
    </source>
</evidence>
<organism evidence="2 3">
    <name type="scientific">Patellaria atrata CBS 101060</name>
    <dbReference type="NCBI Taxonomy" id="1346257"/>
    <lineage>
        <taxon>Eukaryota</taxon>
        <taxon>Fungi</taxon>
        <taxon>Dikarya</taxon>
        <taxon>Ascomycota</taxon>
        <taxon>Pezizomycotina</taxon>
        <taxon>Dothideomycetes</taxon>
        <taxon>Dothideomycetes incertae sedis</taxon>
        <taxon>Patellariales</taxon>
        <taxon>Patellariaceae</taxon>
        <taxon>Patellaria</taxon>
    </lineage>
</organism>
<feature type="compositionally biased region" description="Polar residues" evidence="1">
    <location>
        <begin position="1"/>
        <end position="10"/>
    </location>
</feature>
<feature type="compositionally biased region" description="Polar residues" evidence="1">
    <location>
        <begin position="371"/>
        <end position="383"/>
    </location>
</feature>
<dbReference type="GO" id="GO:0031297">
    <property type="term" value="P:replication fork processing"/>
    <property type="evidence" value="ECO:0007669"/>
    <property type="project" value="InterPro"/>
</dbReference>
<feature type="region of interest" description="Disordered" evidence="1">
    <location>
        <begin position="1"/>
        <end position="35"/>
    </location>
</feature>
<name>A0A9P4S1E2_9PEZI</name>
<dbReference type="InterPro" id="IPR019021">
    <property type="entry name" value="Mms22"/>
</dbReference>
<feature type="compositionally biased region" description="Polar residues" evidence="1">
    <location>
        <begin position="113"/>
        <end position="131"/>
    </location>
</feature>
<dbReference type="GO" id="GO:0000724">
    <property type="term" value="P:double-strand break repair via homologous recombination"/>
    <property type="evidence" value="ECO:0007669"/>
    <property type="project" value="TreeGrafter"/>
</dbReference>